<dbReference type="AlphaFoldDB" id="A0A1A8GNA9"/>
<evidence type="ECO:0000313" key="1">
    <source>
        <dbReference type="EMBL" id="SBQ72493.1"/>
    </source>
</evidence>
<gene>
    <name evidence="1" type="primary">SI:CH211-209J12.2</name>
</gene>
<feature type="non-terminal residue" evidence="1">
    <location>
        <position position="51"/>
    </location>
</feature>
<name>A0A1A8GNA9_9TELE</name>
<organism evidence="1">
    <name type="scientific">Nothobranchius korthausae</name>
    <dbReference type="NCBI Taxonomy" id="1143690"/>
    <lineage>
        <taxon>Eukaryota</taxon>
        <taxon>Metazoa</taxon>
        <taxon>Chordata</taxon>
        <taxon>Craniata</taxon>
        <taxon>Vertebrata</taxon>
        <taxon>Euteleostomi</taxon>
        <taxon>Actinopterygii</taxon>
        <taxon>Neopterygii</taxon>
        <taxon>Teleostei</taxon>
        <taxon>Neoteleostei</taxon>
        <taxon>Acanthomorphata</taxon>
        <taxon>Ovalentaria</taxon>
        <taxon>Atherinomorphae</taxon>
        <taxon>Cyprinodontiformes</taxon>
        <taxon>Nothobranchiidae</taxon>
        <taxon>Nothobranchius</taxon>
    </lineage>
</organism>
<reference evidence="1" key="1">
    <citation type="submission" date="2016-05" db="EMBL/GenBank/DDBJ databases">
        <authorList>
            <person name="Lavstsen T."/>
            <person name="Jespersen J.S."/>
        </authorList>
    </citation>
    <scope>NUCLEOTIDE SEQUENCE</scope>
    <source>
        <tissue evidence="1">Brain</tissue>
    </source>
</reference>
<reference evidence="1" key="2">
    <citation type="submission" date="2016-06" db="EMBL/GenBank/DDBJ databases">
        <title>The genome of a short-lived fish provides insights into sex chromosome evolution and the genetic control of aging.</title>
        <authorList>
            <person name="Reichwald K."/>
            <person name="Felder M."/>
            <person name="Petzold A."/>
            <person name="Koch P."/>
            <person name="Groth M."/>
            <person name="Platzer M."/>
        </authorList>
    </citation>
    <scope>NUCLEOTIDE SEQUENCE</scope>
    <source>
        <tissue evidence="1">Brain</tissue>
    </source>
</reference>
<accession>A0A1A8GNA9</accession>
<proteinExistence type="predicted"/>
<sequence>LWGLHDDGQWSYGLNADLWMYHWSLNALYVTLDMPFDLAPVSFYSFIARPI</sequence>
<protein>
    <submittedName>
        <fullName evidence="1">Si:ch211-209j12.2</fullName>
    </submittedName>
</protein>
<feature type="non-terminal residue" evidence="1">
    <location>
        <position position="1"/>
    </location>
</feature>
<dbReference type="EMBL" id="HAEC01004416">
    <property type="protein sequence ID" value="SBQ72493.1"/>
    <property type="molecule type" value="Transcribed_RNA"/>
</dbReference>